<dbReference type="Proteomes" id="UP001058533">
    <property type="component" value="Chromosome"/>
</dbReference>
<dbReference type="PANTHER" id="PTHR13812:SF19">
    <property type="entry name" value="KETIMINE REDUCTASE MU-CRYSTALLIN"/>
    <property type="match status" value="1"/>
</dbReference>
<dbReference type="PIRSF" id="PIRSF001439">
    <property type="entry name" value="CryM"/>
    <property type="match status" value="1"/>
</dbReference>
<protein>
    <submittedName>
        <fullName evidence="1">2,3-diaminopropionate biosynthesis protein SbnB</fullName>
    </submittedName>
</protein>
<evidence type="ECO:0000313" key="2">
    <source>
        <dbReference type="Proteomes" id="UP001058533"/>
    </source>
</evidence>
<proteinExistence type="predicted"/>
<sequence>MADAAMHGADMLDFSIIPGAAVARVIDDSADACISIVRDAYLAHSDGRSVMPPSSFLRFPDKPNARIIALAAHLTDPEPISGIKWIASYPANLQRRIPRASAVLILNNHDNGYPVACLEASIVSAARTAASAVLAAQQLRPDRKARVLAIVGTGLIARYVYRFLLRSGWEIGRLLLYDLDPNEAARFASGIAEHDRHDSIAVAPDAGAAISAADLLVFTTVAGQPHVHDPALFAHNPLVLHISLRDLAPEVILAANNVVDDVDHVLTAATSLHLAQQQVGHHAFINGTLSEHIRGDCAVDPAKPTIFSPFGMGVLDVALGKFVYERAVAAGDHIPIPGFFHDVAR</sequence>
<organism evidence="1 2">
    <name type="scientific">Sphingomonas qomolangmaensis</name>
    <dbReference type="NCBI Taxonomy" id="2918765"/>
    <lineage>
        <taxon>Bacteria</taxon>
        <taxon>Pseudomonadati</taxon>
        <taxon>Pseudomonadota</taxon>
        <taxon>Alphaproteobacteria</taxon>
        <taxon>Sphingomonadales</taxon>
        <taxon>Sphingomonadaceae</taxon>
        <taxon>Sphingomonas</taxon>
    </lineage>
</organism>
<dbReference type="InterPro" id="IPR036291">
    <property type="entry name" value="NAD(P)-bd_dom_sf"/>
</dbReference>
<dbReference type="PANTHER" id="PTHR13812">
    <property type="entry name" value="KETIMINE REDUCTASE MU-CRYSTALLIN"/>
    <property type="match status" value="1"/>
</dbReference>
<reference evidence="1" key="1">
    <citation type="submission" date="2022-07" db="EMBL/GenBank/DDBJ databases">
        <title>Sphingomonas sp. nov., a novel bacterium isolated from the north slope of the Mount Everest.</title>
        <authorList>
            <person name="Cui X."/>
            <person name="Liu Y."/>
        </authorList>
    </citation>
    <scope>NUCLEOTIDE SEQUENCE</scope>
    <source>
        <strain evidence="1">S5-59</strain>
    </source>
</reference>
<dbReference type="InterPro" id="IPR023866">
    <property type="entry name" value="SbnB"/>
</dbReference>
<dbReference type="SUPFAM" id="SSF51735">
    <property type="entry name" value="NAD(P)-binding Rossmann-fold domains"/>
    <property type="match status" value="1"/>
</dbReference>
<dbReference type="InterPro" id="IPR003462">
    <property type="entry name" value="ODC_Mu_crystall"/>
</dbReference>
<gene>
    <name evidence="1" type="primary">sbnB</name>
    <name evidence="1" type="ORF">NMP03_14205</name>
</gene>
<keyword evidence="2" id="KW-1185">Reference proteome</keyword>
<name>A0ABY5L6B4_9SPHN</name>
<dbReference type="EMBL" id="CP101740">
    <property type="protein sequence ID" value="UUL82317.1"/>
    <property type="molecule type" value="Genomic_DNA"/>
</dbReference>
<dbReference type="Gene3D" id="3.30.1780.10">
    <property type="entry name" value="ornithine cyclodeaminase, domain 1"/>
    <property type="match status" value="1"/>
</dbReference>
<accession>A0ABY5L6B4</accession>
<dbReference type="Gene3D" id="3.40.50.720">
    <property type="entry name" value="NAD(P)-binding Rossmann-like Domain"/>
    <property type="match status" value="1"/>
</dbReference>
<dbReference type="Pfam" id="PF02423">
    <property type="entry name" value="OCD_Mu_crystall"/>
    <property type="match status" value="1"/>
</dbReference>
<dbReference type="InterPro" id="IPR023401">
    <property type="entry name" value="ODC_N"/>
</dbReference>
<evidence type="ECO:0000313" key="1">
    <source>
        <dbReference type="EMBL" id="UUL82317.1"/>
    </source>
</evidence>
<dbReference type="NCBIfam" id="TIGR03944">
    <property type="entry name" value="dehyd_SbnB_fam"/>
    <property type="match status" value="1"/>
</dbReference>
<dbReference type="RefSeq" id="WP_256506129.1">
    <property type="nucleotide sequence ID" value="NZ_CP101740.1"/>
</dbReference>